<keyword evidence="4" id="KW-0572">Peptidoglycan-anchor</keyword>
<dbReference type="RefSeq" id="WP_272108013.1">
    <property type="nucleotide sequence ID" value="NZ_DAWDPA010000038.1"/>
</dbReference>
<sequence length="266" mass="28569">MKMRRFKQLLAVSFAIAALCTNIAFAAETPTDNSSATNEVAATQGNTENDKDIISEKELIVDKTDQSTAGEQTLPTKEQLADVKGEKIGSIVIQLTDGKAGSSKNGIRFSCVKVADVVAGEYVLDTRYQQSGVDLNAVDSAAVLKTAAEKLSGYQIGEEKTATTDQKGAVSFSNLEVGVYLIQGEDNPTFDVIEPALIAIPTWSDAEKEMLYEVTMEPKHTPRPDQPNHTAPQTGLQDRTLYYLAGAGGCIAVAGVLLLLGRKRKR</sequence>
<evidence type="ECO:0000259" key="7">
    <source>
        <dbReference type="PROSITE" id="PS50847"/>
    </source>
</evidence>
<keyword evidence="2" id="KW-0964">Secreted</keyword>
<keyword evidence="5" id="KW-1133">Transmembrane helix</keyword>
<keyword evidence="5" id="KW-0812">Transmembrane</keyword>
<reference evidence="8" key="1">
    <citation type="submission" date="2023-01" db="EMBL/GenBank/DDBJ databases">
        <title>Human gut microbiome strain richness.</title>
        <authorList>
            <person name="Chen-Liaw A."/>
        </authorList>
    </citation>
    <scope>NUCLEOTIDE SEQUENCE</scope>
    <source>
        <strain evidence="8">RTP21484st1_H11_RTP21484_190118</strain>
    </source>
</reference>
<keyword evidence="1" id="KW-0134">Cell wall</keyword>
<dbReference type="Proteomes" id="UP001212160">
    <property type="component" value="Unassembled WGS sequence"/>
</dbReference>
<gene>
    <name evidence="8" type="ORF">PNW85_13080</name>
</gene>
<evidence type="ECO:0000256" key="4">
    <source>
        <dbReference type="ARBA" id="ARBA00023088"/>
    </source>
</evidence>
<dbReference type="Gene3D" id="2.60.40.10">
    <property type="entry name" value="Immunoglobulins"/>
    <property type="match status" value="1"/>
</dbReference>
<accession>A0AAW6DHG1</accession>
<dbReference type="InterPro" id="IPR019931">
    <property type="entry name" value="LPXTG_anchor"/>
</dbReference>
<protein>
    <recommendedName>
        <fullName evidence="7">Gram-positive cocci surface proteins LPxTG domain-containing protein</fullName>
    </recommendedName>
</protein>
<keyword evidence="3 6" id="KW-0732">Signal</keyword>
<evidence type="ECO:0000313" key="9">
    <source>
        <dbReference type="Proteomes" id="UP001212160"/>
    </source>
</evidence>
<evidence type="ECO:0000256" key="6">
    <source>
        <dbReference type="SAM" id="SignalP"/>
    </source>
</evidence>
<name>A0AAW6DHG1_MEDGN</name>
<dbReference type="EMBL" id="JAQMLA010000042">
    <property type="protein sequence ID" value="MDB8687589.1"/>
    <property type="molecule type" value="Genomic_DNA"/>
</dbReference>
<feature type="transmembrane region" description="Helical" evidence="5">
    <location>
        <begin position="241"/>
        <end position="260"/>
    </location>
</feature>
<feature type="signal peptide" evidence="6">
    <location>
        <begin position="1"/>
        <end position="26"/>
    </location>
</feature>
<evidence type="ECO:0000256" key="5">
    <source>
        <dbReference type="SAM" id="Phobius"/>
    </source>
</evidence>
<dbReference type="PROSITE" id="PS50847">
    <property type="entry name" value="GRAM_POS_ANCHORING"/>
    <property type="match status" value="1"/>
</dbReference>
<evidence type="ECO:0000313" key="8">
    <source>
        <dbReference type="EMBL" id="MDB8687589.1"/>
    </source>
</evidence>
<evidence type="ECO:0000256" key="3">
    <source>
        <dbReference type="ARBA" id="ARBA00022729"/>
    </source>
</evidence>
<dbReference type="InterPro" id="IPR013783">
    <property type="entry name" value="Ig-like_fold"/>
</dbReference>
<dbReference type="AlphaFoldDB" id="A0AAW6DHG1"/>
<evidence type="ECO:0000256" key="2">
    <source>
        <dbReference type="ARBA" id="ARBA00022525"/>
    </source>
</evidence>
<keyword evidence="5" id="KW-0472">Membrane</keyword>
<proteinExistence type="predicted"/>
<comment type="caution">
    <text evidence="8">The sequence shown here is derived from an EMBL/GenBank/DDBJ whole genome shotgun (WGS) entry which is preliminary data.</text>
</comment>
<feature type="domain" description="Gram-positive cocci surface proteins LPxTG" evidence="7">
    <location>
        <begin position="231"/>
        <end position="266"/>
    </location>
</feature>
<organism evidence="8 9">
    <name type="scientific">Mediterraneibacter gnavus</name>
    <name type="common">Ruminococcus gnavus</name>
    <dbReference type="NCBI Taxonomy" id="33038"/>
    <lineage>
        <taxon>Bacteria</taxon>
        <taxon>Bacillati</taxon>
        <taxon>Bacillota</taxon>
        <taxon>Clostridia</taxon>
        <taxon>Lachnospirales</taxon>
        <taxon>Lachnospiraceae</taxon>
        <taxon>Mediterraneibacter</taxon>
    </lineage>
</organism>
<evidence type="ECO:0000256" key="1">
    <source>
        <dbReference type="ARBA" id="ARBA00022512"/>
    </source>
</evidence>
<feature type="chain" id="PRO_5043902358" description="Gram-positive cocci surface proteins LPxTG domain-containing protein" evidence="6">
    <location>
        <begin position="27"/>
        <end position="266"/>
    </location>
</feature>